<dbReference type="InterPro" id="IPR013094">
    <property type="entry name" value="AB_hydrolase_3"/>
</dbReference>
<dbReference type="Gene3D" id="3.40.50.1820">
    <property type="entry name" value="alpha/beta hydrolase"/>
    <property type="match status" value="1"/>
</dbReference>
<dbReference type="AlphaFoldDB" id="A0A9P4VTE9"/>
<protein>
    <submittedName>
        <fullName evidence="3">Esterase/lipase/thioesterase</fullName>
    </submittedName>
</protein>
<sequence length="298" mass="33224">MRWNGETPLPKPTVLEEGVNFDIPSREAERHIPCRMFKPSDGRVKGLFLHIHGGGWVLQSENYQDTLLKFLADAANLTVISVGYRLAPEDPWPAGPDDCNDAAEYFVDNGPSQFGAELMFAGGESAGAHLTALIAIHLLNSRPSFRFHGLVLNCGAYDLSNFLPAVSNFHRLLVLDHDIMKHYVDVLCPNTTAEQRRDPRISPFFTDFKRLPGKLPPALFTVGTEDCLLDDTVMMVLKWQMSGAEGVCKVYPGAPHGFLLFTDEQTETAGQCRAHIKEFLHEKIAERKIQAFGGRFLQ</sequence>
<dbReference type="Pfam" id="PF07859">
    <property type="entry name" value="Abhydrolase_3"/>
    <property type="match status" value="1"/>
</dbReference>
<keyword evidence="1" id="KW-0378">Hydrolase</keyword>
<feature type="domain" description="Alpha/beta hydrolase fold-3" evidence="2">
    <location>
        <begin position="49"/>
        <end position="259"/>
    </location>
</feature>
<dbReference type="PANTHER" id="PTHR48081">
    <property type="entry name" value="AB HYDROLASE SUPERFAMILY PROTEIN C4A8.06C"/>
    <property type="match status" value="1"/>
</dbReference>
<evidence type="ECO:0000313" key="3">
    <source>
        <dbReference type="EMBL" id="KAF2841410.1"/>
    </source>
</evidence>
<name>A0A9P4VTE9_9PEZI</name>
<dbReference type="InterPro" id="IPR029058">
    <property type="entry name" value="AB_hydrolase_fold"/>
</dbReference>
<dbReference type="SUPFAM" id="SSF53474">
    <property type="entry name" value="alpha/beta-Hydrolases"/>
    <property type="match status" value="1"/>
</dbReference>
<evidence type="ECO:0000313" key="4">
    <source>
        <dbReference type="Proteomes" id="UP000799429"/>
    </source>
</evidence>
<gene>
    <name evidence="3" type="ORF">M501DRAFT_1000618</name>
</gene>
<accession>A0A9P4VTE9</accession>
<dbReference type="Proteomes" id="UP000799429">
    <property type="component" value="Unassembled WGS sequence"/>
</dbReference>
<dbReference type="EMBL" id="MU006091">
    <property type="protein sequence ID" value="KAF2841410.1"/>
    <property type="molecule type" value="Genomic_DNA"/>
</dbReference>
<comment type="caution">
    <text evidence="3">The sequence shown here is derived from an EMBL/GenBank/DDBJ whole genome shotgun (WGS) entry which is preliminary data.</text>
</comment>
<organism evidence="3 4">
    <name type="scientific">Patellaria atrata CBS 101060</name>
    <dbReference type="NCBI Taxonomy" id="1346257"/>
    <lineage>
        <taxon>Eukaryota</taxon>
        <taxon>Fungi</taxon>
        <taxon>Dikarya</taxon>
        <taxon>Ascomycota</taxon>
        <taxon>Pezizomycotina</taxon>
        <taxon>Dothideomycetes</taxon>
        <taxon>Dothideomycetes incertae sedis</taxon>
        <taxon>Patellariales</taxon>
        <taxon>Patellariaceae</taxon>
        <taxon>Patellaria</taxon>
    </lineage>
</organism>
<dbReference type="GO" id="GO:0016787">
    <property type="term" value="F:hydrolase activity"/>
    <property type="evidence" value="ECO:0007669"/>
    <property type="project" value="UniProtKB-KW"/>
</dbReference>
<evidence type="ECO:0000259" key="2">
    <source>
        <dbReference type="Pfam" id="PF07859"/>
    </source>
</evidence>
<reference evidence="3" key="1">
    <citation type="journal article" date="2020" name="Stud. Mycol.">
        <title>101 Dothideomycetes genomes: a test case for predicting lifestyles and emergence of pathogens.</title>
        <authorList>
            <person name="Haridas S."/>
            <person name="Albert R."/>
            <person name="Binder M."/>
            <person name="Bloem J."/>
            <person name="Labutti K."/>
            <person name="Salamov A."/>
            <person name="Andreopoulos B."/>
            <person name="Baker S."/>
            <person name="Barry K."/>
            <person name="Bills G."/>
            <person name="Bluhm B."/>
            <person name="Cannon C."/>
            <person name="Castanera R."/>
            <person name="Culley D."/>
            <person name="Daum C."/>
            <person name="Ezra D."/>
            <person name="Gonzalez J."/>
            <person name="Henrissat B."/>
            <person name="Kuo A."/>
            <person name="Liang C."/>
            <person name="Lipzen A."/>
            <person name="Lutzoni F."/>
            <person name="Magnuson J."/>
            <person name="Mondo S."/>
            <person name="Nolan M."/>
            <person name="Ohm R."/>
            <person name="Pangilinan J."/>
            <person name="Park H.-J."/>
            <person name="Ramirez L."/>
            <person name="Alfaro M."/>
            <person name="Sun H."/>
            <person name="Tritt A."/>
            <person name="Yoshinaga Y."/>
            <person name="Zwiers L.-H."/>
            <person name="Turgeon B."/>
            <person name="Goodwin S."/>
            <person name="Spatafora J."/>
            <person name="Crous P."/>
            <person name="Grigoriev I."/>
        </authorList>
    </citation>
    <scope>NUCLEOTIDE SEQUENCE</scope>
    <source>
        <strain evidence="3">CBS 101060</strain>
    </source>
</reference>
<proteinExistence type="predicted"/>
<dbReference type="InterPro" id="IPR050300">
    <property type="entry name" value="GDXG_lipolytic_enzyme"/>
</dbReference>
<evidence type="ECO:0000256" key="1">
    <source>
        <dbReference type="ARBA" id="ARBA00022801"/>
    </source>
</evidence>
<keyword evidence="4" id="KW-1185">Reference proteome</keyword>
<dbReference type="OrthoDB" id="408631at2759"/>